<dbReference type="EMBL" id="JANRHA010000002">
    <property type="protein sequence ID" value="MDG3013976.1"/>
    <property type="molecule type" value="Genomic_DNA"/>
</dbReference>
<dbReference type="NCBIfam" id="TIGR00252">
    <property type="entry name" value="YraN family protein"/>
    <property type="match status" value="1"/>
</dbReference>
<evidence type="ECO:0000256" key="2">
    <source>
        <dbReference type="HAMAP-Rule" id="MF_00048"/>
    </source>
</evidence>
<name>A0A9X4LYJ8_9ACTN</name>
<reference evidence="4" key="1">
    <citation type="submission" date="2022-08" db="EMBL/GenBank/DDBJ databases">
        <title>Genome analysis of Corynebacteriales strain.</title>
        <authorList>
            <person name="Lee S.D."/>
        </authorList>
    </citation>
    <scope>NUCLEOTIDE SEQUENCE</scope>
    <source>
        <strain evidence="4">D3-21</strain>
    </source>
</reference>
<evidence type="ECO:0000313" key="5">
    <source>
        <dbReference type="Proteomes" id="UP001152755"/>
    </source>
</evidence>
<evidence type="ECO:0000313" key="4">
    <source>
        <dbReference type="EMBL" id="MDG3013976.1"/>
    </source>
</evidence>
<dbReference type="RefSeq" id="WP_277832925.1">
    <property type="nucleotide sequence ID" value="NZ_JAAIVF010000003.1"/>
</dbReference>
<comment type="similarity">
    <text evidence="1 2">Belongs to the UPF0102 family.</text>
</comment>
<accession>A0A9X4LYJ8</accession>
<proteinExistence type="inferred from homology"/>
<gene>
    <name evidence="4" type="ORF">NVS88_05320</name>
</gene>
<dbReference type="Gene3D" id="3.40.1350.10">
    <property type="match status" value="1"/>
</dbReference>
<dbReference type="AlphaFoldDB" id="A0A9X4LYJ8"/>
<dbReference type="CDD" id="cd20736">
    <property type="entry name" value="PoNe_Nuclease"/>
    <property type="match status" value="1"/>
</dbReference>
<dbReference type="SUPFAM" id="SSF52980">
    <property type="entry name" value="Restriction endonuclease-like"/>
    <property type="match status" value="1"/>
</dbReference>
<sequence>MTNTSSAHPRPTGSPSVGKPPAGSPRAELGAHGEDVAADYLQAQGYRILTRNWRCRHGEIDIIAATQSTVVFVEVKTRAGTRFGTPGEAVTPAKLGRVRRLASSWLAGQDRGWDQVRFDVVAVLAPPGGPVTLEHLEGVW</sequence>
<organism evidence="4 5">
    <name type="scientific">Speluncibacter jeojiensis</name>
    <dbReference type="NCBI Taxonomy" id="2710754"/>
    <lineage>
        <taxon>Bacteria</taxon>
        <taxon>Bacillati</taxon>
        <taxon>Actinomycetota</taxon>
        <taxon>Actinomycetes</taxon>
        <taxon>Mycobacteriales</taxon>
        <taxon>Speluncibacteraceae</taxon>
        <taxon>Speluncibacter</taxon>
    </lineage>
</organism>
<dbReference type="HAMAP" id="MF_00048">
    <property type="entry name" value="UPF0102"/>
    <property type="match status" value="1"/>
</dbReference>
<evidence type="ECO:0000256" key="3">
    <source>
        <dbReference type="SAM" id="MobiDB-lite"/>
    </source>
</evidence>
<dbReference type="NCBIfam" id="NF009154">
    <property type="entry name" value="PRK12497.3-3"/>
    <property type="match status" value="1"/>
</dbReference>
<dbReference type="InterPro" id="IPR003509">
    <property type="entry name" value="UPF0102_YraN-like"/>
</dbReference>
<keyword evidence="5" id="KW-1185">Reference proteome</keyword>
<dbReference type="Pfam" id="PF02021">
    <property type="entry name" value="UPF0102"/>
    <property type="match status" value="1"/>
</dbReference>
<comment type="caution">
    <text evidence="4">The sequence shown here is derived from an EMBL/GenBank/DDBJ whole genome shotgun (WGS) entry which is preliminary data.</text>
</comment>
<feature type="region of interest" description="Disordered" evidence="3">
    <location>
        <begin position="1"/>
        <end position="29"/>
    </location>
</feature>
<dbReference type="GO" id="GO:0003676">
    <property type="term" value="F:nucleic acid binding"/>
    <property type="evidence" value="ECO:0007669"/>
    <property type="project" value="InterPro"/>
</dbReference>
<protein>
    <recommendedName>
        <fullName evidence="2">UPF0102 protein NVS88_05320</fullName>
    </recommendedName>
</protein>
<dbReference type="PANTHER" id="PTHR34039">
    <property type="entry name" value="UPF0102 PROTEIN YRAN"/>
    <property type="match status" value="1"/>
</dbReference>
<dbReference type="Proteomes" id="UP001152755">
    <property type="component" value="Unassembled WGS sequence"/>
</dbReference>
<dbReference type="InterPro" id="IPR011335">
    <property type="entry name" value="Restrct_endonuc-II-like"/>
</dbReference>
<dbReference type="InterPro" id="IPR011856">
    <property type="entry name" value="tRNA_endonuc-like_dom_sf"/>
</dbReference>
<dbReference type="NCBIfam" id="NF009150">
    <property type="entry name" value="PRK12497.1-3"/>
    <property type="match status" value="1"/>
</dbReference>
<dbReference type="PANTHER" id="PTHR34039:SF1">
    <property type="entry name" value="UPF0102 PROTEIN YRAN"/>
    <property type="match status" value="1"/>
</dbReference>
<evidence type="ECO:0000256" key="1">
    <source>
        <dbReference type="ARBA" id="ARBA00006738"/>
    </source>
</evidence>